<dbReference type="GO" id="GO:0005681">
    <property type="term" value="C:spliceosomal complex"/>
    <property type="evidence" value="ECO:0007669"/>
    <property type="project" value="UniProtKB-KW"/>
</dbReference>
<dbReference type="Pfam" id="PF15803">
    <property type="entry name" value="zf-SCNM1"/>
    <property type="match status" value="1"/>
</dbReference>
<keyword evidence="4" id="KW-0507">mRNA processing</keyword>
<keyword evidence="10" id="KW-0539">Nucleus</keyword>
<keyword evidence="14" id="KW-1185">Reference proteome</keyword>
<feature type="domain" description="Sodium channel modifier 1 acidic C-terminal" evidence="12">
    <location>
        <begin position="182"/>
        <end position="220"/>
    </location>
</feature>
<evidence type="ECO:0000256" key="1">
    <source>
        <dbReference type="ARBA" id="ARBA00004324"/>
    </source>
</evidence>
<evidence type="ECO:0000313" key="13">
    <source>
        <dbReference type="EMBL" id="KAK9074024.1"/>
    </source>
</evidence>
<evidence type="ECO:0000256" key="4">
    <source>
        <dbReference type="ARBA" id="ARBA00022664"/>
    </source>
</evidence>
<evidence type="ECO:0000256" key="5">
    <source>
        <dbReference type="ARBA" id="ARBA00022723"/>
    </source>
</evidence>
<dbReference type="InterPro" id="IPR033570">
    <property type="entry name" value="SCNM1"/>
</dbReference>
<dbReference type="InterPro" id="IPR031625">
    <property type="entry name" value="SCNM1_acidic"/>
</dbReference>
<dbReference type="Proteomes" id="UP001408789">
    <property type="component" value="Unassembled WGS sequence"/>
</dbReference>
<proteinExistence type="predicted"/>
<evidence type="ECO:0000259" key="11">
    <source>
        <dbReference type="Pfam" id="PF15803"/>
    </source>
</evidence>
<dbReference type="PANTHER" id="PTHR32297">
    <property type="entry name" value="SODIUM CHANNEL MODIFIER 1"/>
    <property type="match status" value="1"/>
</dbReference>
<keyword evidence="9" id="KW-0508">mRNA splicing</keyword>
<evidence type="ECO:0000256" key="2">
    <source>
        <dbReference type="ARBA" id="ARBA00004642"/>
    </source>
</evidence>
<evidence type="ECO:0000259" key="12">
    <source>
        <dbReference type="Pfam" id="PF15805"/>
    </source>
</evidence>
<keyword evidence="5" id="KW-0479">Metal-binding</keyword>
<dbReference type="PANTHER" id="PTHR32297:SF1">
    <property type="entry name" value="SODIUM CHANNEL MODIFIER 1"/>
    <property type="match status" value="1"/>
</dbReference>
<evidence type="ECO:0000256" key="3">
    <source>
        <dbReference type="ARBA" id="ARBA00020620"/>
    </source>
</evidence>
<evidence type="ECO:0000256" key="9">
    <source>
        <dbReference type="ARBA" id="ARBA00023187"/>
    </source>
</evidence>
<protein>
    <recommendedName>
        <fullName evidence="3">Sodium channel modifier 1</fullName>
    </recommendedName>
</protein>
<organism evidence="13 14">
    <name type="scientific">Deinandra increscens subsp. villosa</name>
    <dbReference type="NCBI Taxonomy" id="3103831"/>
    <lineage>
        <taxon>Eukaryota</taxon>
        <taxon>Viridiplantae</taxon>
        <taxon>Streptophyta</taxon>
        <taxon>Embryophyta</taxon>
        <taxon>Tracheophyta</taxon>
        <taxon>Spermatophyta</taxon>
        <taxon>Magnoliopsida</taxon>
        <taxon>eudicotyledons</taxon>
        <taxon>Gunneridae</taxon>
        <taxon>Pentapetalae</taxon>
        <taxon>asterids</taxon>
        <taxon>campanulids</taxon>
        <taxon>Asterales</taxon>
        <taxon>Asteraceae</taxon>
        <taxon>Asteroideae</taxon>
        <taxon>Heliantheae alliance</taxon>
        <taxon>Madieae</taxon>
        <taxon>Madiinae</taxon>
        <taxon>Deinandra</taxon>
    </lineage>
</organism>
<accession>A0AAP0H5U4</accession>
<dbReference type="GO" id="GO:0016607">
    <property type="term" value="C:nuclear speck"/>
    <property type="evidence" value="ECO:0007669"/>
    <property type="project" value="UniProtKB-SubCell"/>
</dbReference>
<comment type="subcellular location">
    <subcellularLocation>
        <location evidence="1">Nucleus speckle</location>
    </subcellularLocation>
    <subcellularLocation>
        <location evidence="2">Nucleus</location>
        <location evidence="2">Nucleoplasm</location>
    </subcellularLocation>
</comment>
<dbReference type="GO" id="GO:0008380">
    <property type="term" value="P:RNA splicing"/>
    <property type="evidence" value="ECO:0007669"/>
    <property type="project" value="UniProtKB-KW"/>
</dbReference>
<evidence type="ECO:0000256" key="7">
    <source>
        <dbReference type="ARBA" id="ARBA00022771"/>
    </source>
</evidence>
<dbReference type="GO" id="GO:0008270">
    <property type="term" value="F:zinc ion binding"/>
    <property type="evidence" value="ECO:0007669"/>
    <property type="project" value="UniProtKB-KW"/>
</dbReference>
<gene>
    <name evidence="13" type="ORF">SSX86_006619</name>
</gene>
<dbReference type="Pfam" id="PF15805">
    <property type="entry name" value="SCNM1_acidic"/>
    <property type="match status" value="1"/>
</dbReference>
<keyword evidence="7" id="KW-0863">Zinc-finger</keyword>
<name>A0AAP0H5U4_9ASTR</name>
<sequence length="252" mass="28567">MSVFGGDSWGREAHHRKRRVDDLLLDAAGDHSSYRKLSSGKYACLLCPHNPVLDTPLILSMHSKSKRHLAAESKLKQREEERQNEMNKRIALSLDSTSMNKTSNTFTKQAILASKPLTEKTQKATFEVLHSSYPAQGTAVSSQSISPVSENAPYDSSHLTNASFGQMEATCCDVQVPLDYRERRERELKFTAAGWKRDCHGGWFRDENVEFDSDEEDPNECLLNGILLLRHYESIDLPTLVIQHRCSHYVNE</sequence>
<reference evidence="13 14" key="1">
    <citation type="submission" date="2024-04" db="EMBL/GenBank/DDBJ databases">
        <title>The reference genome of an endangered Asteraceae, Deinandra increscens subsp. villosa, native to the Central Coast of California.</title>
        <authorList>
            <person name="Guilliams M."/>
            <person name="Hasenstab-Lehman K."/>
            <person name="Meyer R."/>
            <person name="Mcevoy S."/>
        </authorList>
    </citation>
    <scope>NUCLEOTIDE SEQUENCE [LARGE SCALE GENOMIC DNA]</scope>
    <source>
        <tissue evidence="13">Leaf</tissue>
    </source>
</reference>
<evidence type="ECO:0000256" key="8">
    <source>
        <dbReference type="ARBA" id="ARBA00022833"/>
    </source>
</evidence>
<comment type="caution">
    <text evidence="13">The sequence shown here is derived from an EMBL/GenBank/DDBJ whole genome shotgun (WGS) entry which is preliminary data.</text>
</comment>
<dbReference type="InterPro" id="IPR031622">
    <property type="entry name" value="Znf-SCNM1"/>
</dbReference>
<evidence type="ECO:0000313" key="14">
    <source>
        <dbReference type="Proteomes" id="UP001408789"/>
    </source>
</evidence>
<feature type="domain" description="Sodium channel modifier 1 zinc-finger" evidence="11">
    <location>
        <begin position="44"/>
        <end position="70"/>
    </location>
</feature>
<evidence type="ECO:0000256" key="10">
    <source>
        <dbReference type="ARBA" id="ARBA00023242"/>
    </source>
</evidence>
<dbReference type="EMBL" id="JBCNJP010000008">
    <property type="protein sequence ID" value="KAK9074024.1"/>
    <property type="molecule type" value="Genomic_DNA"/>
</dbReference>
<dbReference type="GO" id="GO:0006397">
    <property type="term" value="P:mRNA processing"/>
    <property type="evidence" value="ECO:0007669"/>
    <property type="project" value="UniProtKB-KW"/>
</dbReference>
<evidence type="ECO:0000256" key="6">
    <source>
        <dbReference type="ARBA" id="ARBA00022728"/>
    </source>
</evidence>
<keyword evidence="8" id="KW-0862">Zinc</keyword>
<dbReference type="AlphaFoldDB" id="A0AAP0H5U4"/>
<keyword evidence="6" id="KW-0747">Spliceosome</keyword>